<dbReference type="PRINTS" id="PR00502">
    <property type="entry name" value="NUDIXFAMILY"/>
</dbReference>
<evidence type="ECO:0000313" key="8">
    <source>
        <dbReference type="EMBL" id="RDU36122.1"/>
    </source>
</evidence>
<dbReference type="PANTHER" id="PTHR43758:SF8">
    <property type="entry name" value="8-OXO-DGTP DIPHOSPHATASE YTKD-RELATED"/>
    <property type="match status" value="1"/>
</dbReference>
<evidence type="ECO:0000259" key="7">
    <source>
        <dbReference type="PROSITE" id="PS51462"/>
    </source>
</evidence>
<keyword evidence="5" id="KW-0460">Magnesium</keyword>
<gene>
    <name evidence="8" type="primary">ytkD</name>
    <name evidence="8" type="ORF">DRW41_13900</name>
</gene>
<keyword evidence="3" id="KW-0479">Metal-binding</keyword>
<comment type="caution">
    <text evidence="8">The sequence shown here is derived from an EMBL/GenBank/DDBJ whole genome shotgun (WGS) entry which is preliminary data.</text>
</comment>
<dbReference type="Gene3D" id="3.90.79.10">
    <property type="entry name" value="Nucleoside Triphosphate Pyrophosphohydrolase"/>
    <property type="match status" value="1"/>
</dbReference>
<comment type="cofactor">
    <cofactor evidence="1">
        <name>Mg(2+)</name>
        <dbReference type="ChEBI" id="CHEBI:18420"/>
    </cofactor>
</comment>
<protein>
    <submittedName>
        <fullName evidence="8">Nucleoside triphosphatase YtkD</fullName>
    </submittedName>
</protein>
<dbReference type="EMBL" id="QNQT01000006">
    <property type="protein sequence ID" value="RDU36122.1"/>
    <property type="molecule type" value="Genomic_DNA"/>
</dbReference>
<evidence type="ECO:0000256" key="4">
    <source>
        <dbReference type="ARBA" id="ARBA00022801"/>
    </source>
</evidence>
<evidence type="ECO:0000256" key="5">
    <source>
        <dbReference type="ARBA" id="ARBA00022842"/>
    </source>
</evidence>
<evidence type="ECO:0000256" key="1">
    <source>
        <dbReference type="ARBA" id="ARBA00001946"/>
    </source>
</evidence>
<sequence length="159" mass="18078">MKVFLDANGNKVELSFMRHAFPEKQGHVLVICVYKGKWLLTEHGKRGLEFPGGKVEKGESVEEAACREVLEETGAVLTELHWIAEYRVSSPENSFLKAVFFAEAGEIHARETYFETYGPQLVDGDLEELRFGDGYSFIMKDDVVGECLKRIKERKLMAE</sequence>
<dbReference type="GO" id="GO:0046872">
    <property type="term" value="F:metal ion binding"/>
    <property type="evidence" value="ECO:0007669"/>
    <property type="project" value="UniProtKB-KW"/>
</dbReference>
<dbReference type="InterPro" id="IPR015797">
    <property type="entry name" value="NUDIX_hydrolase-like_dom_sf"/>
</dbReference>
<evidence type="ECO:0000256" key="2">
    <source>
        <dbReference type="ARBA" id="ARBA00005582"/>
    </source>
</evidence>
<dbReference type="Pfam" id="PF00293">
    <property type="entry name" value="NUDIX"/>
    <property type="match status" value="1"/>
</dbReference>
<dbReference type="InterPro" id="IPR020084">
    <property type="entry name" value="NUDIX_hydrolase_CS"/>
</dbReference>
<evidence type="ECO:0000256" key="6">
    <source>
        <dbReference type="RuleBase" id="RU003476"/>
    </source>
</evidence>
<feature type="domain" description="Nudix hydrolase" evidence="7">
    <location>
        <begin position="11"/>
        <end position="159"/>
    </location>
</feature>
<dbReference type="PANTHER" id="PTHR43758">
    <property type="entry name" value="7,8-DIHYDRO-8-OXOGUANINE TRIPHOSPHATASE"/>
    <property type="match status" value="1"/>
</dbReference>
<organism evidence="8 9">
    <name type="scientific">Neobacillus piezotolerans</name>
    <dbReference type="NCBI Taxonomy" id="2259171"/>
    <lineage>
        <taxon>Bacteria</taxon>
        <taxon>Bacillati</taxon>
        <taxon>Bacillota</taxon>
        <taxon>Bacilli</taxon>
        <taxon>Bacillales</taxon>
        <taxon>Bacillaceae</taxon>
        <taxon>Neobacillus</taxon>
    </lineage>
</organism>
<dbReference type="InterPro" id="IPR014078">
    <property type="entry name" value="Nudix_YtkD"/>
</dbReference>
<evidence type="ECO:0000256" key="3">
    <source>
        <dbReference type="ARBA" id="ARBA00022723"/>
    </source>
</evidence>
<keyword evidence="9" id="KW-1185">Reference proteome</keyword>
<accession>A0A3D8GPA4</accession>
<comment type="similarity">
    <text evidence="2 6">Belongs to the Nudix hydrolase family.</text>
</comment>
<reference evidence="8 9" key="1">
    <citation type="submission" date="2018-07" db="EMBL/GenBank/DDBJ databases">
        <title>Bacillus sp. YLB-04 draft genome sequence.</title>
        <authorList>
            <person name="Yu L."/>
            <person name="Tang X."/>
        </authorList>
    </citation>
    <scope>NUCLEOTIDE SEQUENCE [LARGE SCALE GENOMIC DNA]</scope>
    <source>
        <strain evidence="8 9">YLB-04</strain>
    </source>
</reference>
<dbReference type="RefSeq" id="WP_115452611.1">
    <property type="nucleotide sequence ID" value="NZ_QNQT01000006.1"/>
</dbReference>
<keyword evidence="4 6" id="KW-0378">Hydrolase</keyword>
<dbReference type="GO" id="GO:0005737">
    <property type="term" value="C:cytoplasm"/>
    <property type="evidence" value="ECO:0007669"/>
    <property type="project" value="TreeGrafter"/>
</dbReference>
<dbReference type="SUPFAM" id="SSF55811">
    <property type="entry name" value="Nudix"/>
    <property type="match status" value="1"/>
</dbReference>
<name>A0A3D8GPA4_9BACI</name>
<dbReference type="CDD" id="cd04665">
    <property type="entry name" value="NUDIX_RppH"/>
    <property type="match status" value="1"/>
</dbReference>
<dbReference type="AlphaFoldDB" id="A0A3D8GPA4"/>
<dbReference type="OrthoDB" id="9131041at2"/>
<dbReference type="GO" id="GO:0016818">
    <property type="term" value="F:hydrolase activity, acting on acid anhydrides, in phosphorus-containing anhydrides"/>
    <property type="evidence" value="ECO:0007669"/>
    <property type="project" value="TreeGrafter"/>
</dbReference>
<dbReference type="NCBIfam" id="TIGR02705">
    <property type="entry name" value="nudix_YtkD"/>
    <property type="match status" value="1"/>
</dbReference>
<dbReference type="PROSITE" id="PS51462">
    <property type="entry name" value="NUDIX"/>
    <property type="match status" value="1"/>
</dbReference>
<proteinExistence type="inferred from homology"/>
<dbReference type="InterPro" id="IPR000086">
    <property type="entry name" value="NUDIX_hydrolase_dom"/>
</dbReference>
<dbReference type="PROSITE" id="PS00893">
    <property type="entry name" value="NUDIX_BOX"/>
    <property type="match status" value="1"/>
</dbReference>
<evidence type="ECO:0000313" key="9">
    <source>
        <dbReference type="Proteomes" id="UP000257144"/>
    </source>
</evidence>
<dbReference type="InterPro" id="IPR020476">
    <property type="entry name" value="Nudix_hydrolase"/>
</dbReference>
<dbReference type="Proteomes" id="UP000257144">
    <property type="component" value="Unassembled WGS sequence"/>
</dbReference>